<accession>A0A816URL1</accession>
<evidence type="ECO:0000313" key="3">
    <source>
        <dbReference type="Proteomes" id="UP000663887"/>
    </source>
</evidence>
<evidence type="ECO:0000313" key="1">
    <source>
        <dbReference type="EMBL" id="CAF2115335.1"/>
    </source>
</evidence>
<dbReference type="AlphaFoldDB" id="A0A816URL1"/>
<dbReference type="Proteomes" id="UP000663842">
    <property type="component" value="Unassembled WGS sequence"/>
</dbReference>
<protein>
    <submittedName>
        <fullName evidence="1">Uncharacterized protein</fullName>
    </submittedName>
</protein>
<proteinExistence type="predicted"/>
<reference evidence="1" key="1">
    <citation type="submission" date="2021-02" db="EMBL/GenBank/DDBJ databases">
        <authorList>
            <person name="Nowell W R."/>
        </authorList>
    </citation>
    <scope>NUCLEOTIDE SEQUENCE</scope>
</reference>
<gene>
    <name evidence="2" type="ORF">UXM345_LOCUS36732</name>
    <name evidence="1" type="ORF">XDN619_LOCUS21560</name>
</gene>
<evidence type="ECO:0000313" key="2">
    <source>
        <dbReference type="EMBL" id="CAF4365932.1"/>
    </source>
</evidence>
<name>A0A816URL1_9BILA</name>
<feature type="non-terminal residue" evidence="1">
    <location>
        <position position="1"/>
    </location>
</feature>
<dbReference type="Proteomes" id="UP000663887">
    <property type="component" value="Unassembled WGS sequence"/>
</dbReference>
<dbReference type="EMBL" id="CAJNRG010009594">
    <property type="protein sequence ID" value="CAF2115335.1"/>
    <property type="molecule type" value="Genomic_DNA"/>
</dbReference>
<dbReference type="EMBL" id="CAJOBF010017915">
    <property type="protein sequence ID" value="CAF4365932.1"/>
    <property type="molecule type" value="Genomic_DNA"/>
</dbReference>
<sequence>EAPCVANDIITPRQHMTLQLADLTERTIIIYKNQPLVTMTRLNQTQLNMMQHGTISSATKQMTSTTDNELNLINTDLDEYQKEKIK</sequence>
<comment type="caution">
    <text evidence="1">The sequence shown here is derived from an EMBL/GenBank/DDBJ whole genome shotgun (WGS) entry which is preliminary data.</text>
</comment>
<organism evidence="1 3">
    <name type="scientific">Rotaria magnacalcarata</name>
    <dbReference type="NCBI Taxonomy" id="392030"/>
    <lineage>
        <taxon>Eukaryota</taxon>
        <taxon>Metazoa</taxon>
        <taxon>Spiralia</taxon>
        <taxon>Gnathifera</taxon>
        <taxon>Rotifera</taxon>
        <taxon>Eurotatoria</taxon>
        <taxon>Bdelloidea</taxon>
        <taxon>Philodinida</taxon>
        <taxon>Philodinidae</taxon>
        <taxon>Rotaria</taxon>
    </lineage>
</organism>